<dbReference type="Proteomes" id="UP000178895">
    <property type="component" value="Unassembled WGS sequence"/>
</dbReference>
<evidence type="ECO:0000256" key="2">
    <source>
        <dbReference type="ARBA" id="ARBA00012417"/>
    </source>
</evidence>
<dbReference type="SUPFAM" id="SSF89550">
    <property type="entry name" value="PHP domain-like"/>
    <property type="match status" value="1"/>
</dbReference>
<dbReference type="InterPro" id="IPR041931">
    <property type="entry name" value="DNA_pol3_alpha_thumb_dom"/>
</dbReference>
<organism evidence="10 11">
    <name type="scientific">Candidatus Magasanikbacteria bacterium RIFOXYC2_FULL_40_16</name>
    <dbReference type="NCBI Taxonomy" id="1798703"/>
    <lineage>
        <taxon>Bacteria</taxon>
        <taxon>Candidatus Magasanikiibacteriota</taxon>
    </lineage>
</organism>
<dbReference type="EC" id="2.7.7.7" evidence="2"/>
<dbReference type="InterPro" id="IPR040982">
    <property type="entry name" value="DNA_pol3_finger"/>
</dbReference>
<dbReference type="InterPro" id="IPR016195">
    <property type="entry name" value="Pol/histidinol_Pase-like"/>
</dbReference>
<dbReference type="Pfam" id="PF02811">
    <property type="entry name" value="PHP"/>
    <property type="match status" value="1"/>
</dbReference>
<dbReference type="Gene3D" id="3.20.20.140">
    <property type="entry name" value="Metal-dependent hydrolases"/>
    <property type="match status" value="1"/>
</dbReference>
<dbReference type="PANTHER" id="PTHR32294">
    <property type="entry name" value="DNA POLYMERASE III SUBUNIT ALPHA"/>
    <property type="match status" value="1"/>
</dbReference>
<dbReference type="SMART" id="SM00481">
    <property type="entry name" value="POLIIIAc"/>
    <property type="match status" value="1"/>
</dbReference>
<dbReference type="GO" id="GO:0003676">
    <property type="term" value="F:nucleic acid binding"/>
    <property type="evidence" value="ECO:0007669"/>
    <property type="project" value="InterPro"/>
</dbReference>
<comment type="caution">
    <text evidence="10">The sequence shown here is derived from an EMBL/GenBank/DDBJ whole genome shotgun (WGS) entry which is preliminary data.</text>
</comment>
<reference evidence="10 11" key="1">
    <citation type="journal article" date="2016" name="Nat. Commun.">
        <title>Thousands of microbial genomes shed light on interconnected biogeochemical processes in an aquifer system.</title>
        <authorList>
            <person name="Anantharaman K."/>
            <person name="Brown C.T."/>
            <person name="Hug L.A."/>
            <person name="Sharon I."/>
            <person name="Castelle C.J."/>
            <person name="Probst A.J."/>
            <person name="Thomas B.C."/>
            <person name="Singh A."/>
            <person name="Wilkins M.J."/>
            <person name="Karaoz U."/>
            <person name="Brodie E.L."/>
            <person name="Williams K.H."/>
            <person name="Hubbard S.S."/>
            <person name="Banfield J.F."/>
        </authorList>
    </citation>
    <scope>NUCLEOTIDE SEQUENCE [LARGE SCALE GENOMIC DNA]</scope>
</reference>
<dbReference type="InterPro" id="IPR003141">
    <property type="entry name" value="Pol/His_phosphatase_N"/>
</dbReference>
<dbReference type="InterPro" id="IPR011708">
    <property type="entry name" value="DNA_pol3_alpha_NTPase_dom"/>
</dbReference>
<dbReference type="GO" id="GO:0005737">
    <property type="term" value="C:cytoplasm"/>
    <property type="evidence" value="ECO:0007669"/>
    <property type="project" value="UniProtKB-SubCell"/>
</dbReference>
<proteinExistence type="predicted"/>
<dbReference type="GO" id="GO:0006260">
    <property type="term" value="P:DNA replication"/>
    <property type="evidence" value="ECO:0007669"/>
    <property type="project" value="UniProtKB-KW"/>
</dbReference>
<keyword evidence="4" id="KW-0808">Transferase</keyword>
<dbReference type="CDD" id="cd12113">
    <property type="entry name" value="PHP_PolIIIA_DnaE3"/>
    <property type="match status" value="1"/>
</dbReference>
<evidence type="ECO:0000259" key="9">
    <source>
        <dbReference type="SMART" id="SM00481"/>
    </source>
</evidence>
<dbReference type="Pfam" id="PF07733">
    <property type="entry name" value="DNA_pol3_alpha"/>
    <property type="match status" value="1"/>
</dbReference>
<dbReference type="InterPro" id="IPR004805">
    <property type="entry name" value="DnaE2/DnaE/PolC"/>
</dbReference>
<comment type="subcellular location">
    <subcellularLocation>
        <location evidence="1">Cytoplasm</location>
    </subcellularLocation>
</comment>
<dbReference type="InterPro" id="IPR012340">
    <property type="entry name" value="NA-bd_OB-fold"/>
</dbReference>
<feature type="domain" description="Polymerase/histidinol phosphatase N-terminal" evidence="9">
    <location>
        <begin position="5"/>
        <end position="72"/>
    </location>
</feature>
<evidence type="ECO:0000256" key="3">
    <source>
        <dbReference type="ARBA" id="ARBA00019114"/>
    </source>
</evidence>
<dbReference type="InterPro" id="IPR004365">
    <property type="entry name" value="NA-bd_OB_tRNA"/>
</dbReference>
<keyword evidence="7" id="KW-0239">DNA-directed DNA polymerase</keyword>
<evidence type="ECO:0000256" key="6">
    <source>
        <dbReference type="ARBA" id="ARBA00022705"/>
    </source>
</evidence>
<evidence type="ECO:0000256" key="4">
    <source>
        <dbReference type="ARBA" id="ARBA00022679"/>
    </source>
</evidence>
<accession>A0A1F6NZT9</accession>
<evidence type="ECO:0000256" key="1">
    <source>
        <dbReference type="ARBA" id="ARBA00004496"/>
    </source>
</evidence>
<dbReference type="Gene3D" id="2.40.50.140">
    <property type="entry name" value="Nucleic acid-binding proteins"/>
    <property type="match status" value="1"/>
</dbReference>
<keyword evidence="6" id="KW-0235">DNA replication</keyword>
<dbReference type="Pfam" id="PF14579">
    <property type="entry name" value="HHH_6"/>
    <property type="match status" value="1"/>
</dbReference>
<dbReference type="InterPro" id="IPR029460">
    <property type="entry name" value="DNAPol_HHH"/>
</dbReference>
<evidence type="ECO:0000256" key="7">
    <source>
        <dbReference type="ARBA" id="ARBA00022932"/>
    </source>
</evidence>
<dbReference type="NCBIfam" id="TIGR00594">
    <property type="entry name" value="polc"/>
    <property type="match status" value="1"/>
</dbReference>
<dbReference type="AlphaFoldDB" id="A0A1F6NZT9"/>
<evidence type="ECO:0000313" key="11">
    <source>
        <dbReference type="Proteomes" id="UP000178895"/>
    </source>
</evidence>
<dbReference type="CDD" id="cd04485">
    <property type="entry name" value="DnaE_OBF"/>
    <property type="match status" value="1"/>
</dbReference>
<dbReference type="Gene3D" id="1.10.10.1600">
    <property type="entry name" value="Bacterial DNA polymerase III alpha subunit, thumb domain"/>
    <property type="match status" value="1"/>
</dbReference>
<dbReference type="Gene3D" id="1.10.150.870">
    <property type="match status" value="1"/>
</dbReference>
<keyword evidence="5" id="KW-0548">Nucleotidyltransferase</keyword>
<name>A0A1F6NZT9_9BACT</name>
<dbReference type="GO" id="GO:0003887">
    <property type="term" value="F:DNA-directed DNA polymerase activity"/>
    <property type="evidence" value="ECO:0007669"/>
    <property type="project" value="UniProtKB-KW"/>
</dbReference>
<comment type="catalytic activity">
    <reaction evidence="8">
        <text>DNA(n) + a 2'-deoxyribonucleoside 5'-triphosphate = DNA(n+1) + diphosphate</text>
        <dbReference type="Rhea" id="RHEA:22508"/>
        <dbReference type="Rhea" id="RHEA-COMP:17339"/>
        <dbReference type="Rhea" id="RHEA-COMP:17340"/>
        <dbReference type="ChEBI" id="CHEBI:33019"/>
        <dbReference type="ChEBI" id="CHEBI:61560"/>
        <dbReference type="ChEBI" id="CHEBI:173112"/>
        <dbReference type="EC" id="2.7.7.7"/>
    </reaction>
</comment>
<dbReference type="NCBIfam" id="NF004226">
    <property type="entry name" value="PRK05673.1"/>
    <property type="match status" value="1"/>
</dbReference>
<evidence type="ECO:0000256" key="8">
    <source>
        <dbReference type="ARBA" id="ARBA00049244"/>
    </source>
</evidence>
<gene>
    <name evidence="10" type="ORF">A2469_02340</name>
</gene>
<dbReference type="InterPro" id="IPR004013">
    <property type="entry name" value="PHP_dom"/>
</dbReference>
<dbReference type="GO" id="GO:0008408">
    <property type="term" value="F:3'-5' exonuclease activity"/>
    <property type="evidence" value="ECO:0007669"/>
    <property type="project" value="InterPro"/>
</dbReference>
<dbReference type="EMBL" id="MFQY01000061">
    <property type="protein sequence ID" value="OGH89243.1"/>
    <property type="molecule type" value="Genomic_DNA"/>
</dbReference>
<evidence type="ECO:0000313" key="10">
    <source>
        <dbReference type="EMBL" id="OGH89243.1"/>
    </source>
</evidence>
<protein>
    <recommendedName>
        <fullName evidence="3">DNA polymerase III subunit alpha</fullName>
        <ecNumber evidence="2">2.7.7.7</ecNumber>
    </recommendedName>
</protein>
<dbReference type="Pfam" id="PF01336">
    <property type="entry name" value="tRNA_anti-codon"/>
    <property type="match status" value="1"/>
</dbReference>
<evidence type="ECO:0000256" key="5">
    <source>
        <dbReference type="ARBA" id="ARBA00022695"/>
    </source>
</evidence>
<dbReference type="PANTHER" id="PTHR32294:SF0">
    <property type="entry name" value="DNA POLYMERASE III SUBUNIT ALPHA"/>
    <property type="match status" value="1"/>
</dbReference>
<dbReference type="Pfam" id="PF17657">
    <property type="entry name" value="DNA_pol3_finger"/>
    <property type="match status" value="1"/>
</dbReference>
<sequence>MMNFTHLHVHSHYSLLDGLTKIKPLVKAAKSRGFSAIALTDSGVMYGAIEFYKTCLAEGIKPIIGFEAYVCPGKMEDKDPQTNKPSTFCPVNMVSVASKQHSVTEKQKVLGKEYHSLILLAENYDGYRNLINLCSEGQTRGFFDGRPRIDKETLEKYSKNIIALSGDIRGEVSQLLKQGKLAEAKQAAEQYNKIFGQDNFYLELQDHPAIEGQVDVNTKMIQLSKDINIPLVVTRDVHYLDPDGAEAQDVLRCISKGWRVEQPNREDYRQVDRALNSAEDIMSRFRHVPEAVENTGKIADRVDIKIELDKWHFAPVEQEEGKTYDEMLYDLVFSHIEEFMPLTDKVRERINYELDIIKTKGYAPYFLCVADFVDYAKKHGIVETTRGSAAGSLVSYAIGITTVDPIRFNIPFERFLNPYRPSAPDIDTDFADDRRDEMIEYVTNKYGRDRVAQIITFGTMAARASVRDVGRALGFPYSFCDQVAKLIPMGSQGFAMTIERALNEEPDLKKIYEANPDVKRLLNLAQKVEGCARHTSIHAAGVVISPSPVTDFMPIQFEVGGERLITQYEMKAVESAGLLKNDFLGIRNLAILGNAVEFVEKTVGDKINIYKLPLDDKEVFEMLARGETMGLFQLNGSGMTRWLKELKPSTIDDIMAMVALYRPGPMEFIPEYIKRKHNPEFISYPHPDLKGILEKSLGLLIYQDDVMLTAIKLAGYDWLEADQFRKAMGKKIPELMNEQEKKFKDGCIKNKISKNLADELWEHIKPFASYGFNKAHAASYGIVAYQTAYMKAHYPTQYMTAILQAEAGDAEKVSAIVHECKRMGIEVLPPDVNESFRNFAMVSKAGDKGRIRFGLSAIKNVGEHICEVIYRERKNNGPYKDLKDLLMRVKDKDLNKKSLESLAQAGALDCFGYDRGVLLANTENILFFSRQIKEKSLTQQNSLFTGTGISLDDKISLKEAESATLEDKLVWEKNLLGLYVSAHPFEYYKKVFKDVMVDLSEIEERGRDKMVVIGGVVESVKKKITKKGSMMMFAVIQDLTGSMELLVFPKTYEQTQNCWKEGNILCVVGKTPREPGDNKLFVEKVYVLDKQNAPGVAGLFALGDSIKDKVNGVAREGALGQNKEKYLILKINKDELRENTQKLKEIFARHSGSYLLYMQINGNTIKTQTFVEVCDELKNEIESVLGPDRISLS</sequence>